<dbReference type="PANTHER" id="PTHR15503:SF45">
    <property type="entry name" value="RNA-DIRECTED DNA POLYMERASE HOMOLOG"/>
    <property type="match status" value="1"/>
</dbReference>
<sequence>MLQTNISSTHSYVAKTISENLGNAVECTVGEITVLSLLGQSVRRRGYLSDVISTLVAEKLVQKGCEAYLTYISVSIFGDSSIRDIRTVREFSDIFSMKLSSLPPNQEVGFDIELLLGTAPVSIASYRMALKEVTELKVQLQELLDRRSRLFHIGAGKVKPWVLCTDGGMWVAADSG</sequence>
<dbReference type="AlphaFoldDB" id="A0A5B6W610"/>
<dbReference type="EMBL" id="SMMG02000004">
    <property type="protein sequence ID" value="KAA3476693.1"/>
    <property type="molecule type" value="Genomic_DNA"/>
</dbReference>
<evidence type="ECO:0000313" key="1">
    <source>
        <dbReference type="EMBL" id="KAA3476693.1"/>
    </source>
</evidence>
<accession>A0A5B6W610</accession>
<keyword evidence="2" id="KW-1185">Reference proteome</keyword>
<gene>
    <name evidence="1" type="ORF">EPI10_010648</name>
</gene>
<comment type="caution">
    <text evidence="1">The sequence shown here is derived from an EMBL/GenBank/DDBJ whole genome shotgun (WGS) entry which is preliminary data.</text>
</comment>
<dbReference type="OrthoDB" id="1000793at2759"/>
<dbReference type="PANTHER" id="PTHR15503">
    <property type="entry name" value="LDOC1 RELATED"/>
    <property type="match status" value="1"/>
</dbReference>
<dbReference type="InterPro" id="IPR032567">
    <property type="entry name" value="RTL1-rel"/>
</dbReference>
<organism evidence="1 2">
    <name type="scientific">Gossypium australe</name>
    <dbReference type="NCBI Taxonomy" id="47621"/>
    <lineage>
        <taxon>Eukaryota</taxon>
        <taxon>Viridiplantae</taxon>
        <taxon>Streptophyta</taxon>
        <taxon>Embryophyta</taxon>
        <taxon>Tracheophyta</taxon>
        <taxon>Spermatophyta</taxon>
        <taxon>Magnoliopsida</taxon>
        <taxon>eudicotyledons</taxon>
        <taxon>Gunneridae</taxon>
        <taxon>Pentapetalae</taxon>
        <taxon>rosids</taxon>
        <taxon>malvids</taxon>
        <taxon>Malvales</taxon>
        <taxon>Malvaceae</taxon>
        <taxon>Malvoideae</taxon>
        <taxon>Gossypium</taxon>
    </lineage>
</organism>
<name>A0A5B6W610_9ROSI</name>
<proteinExistence type="predicted"/>
<evidence type="ECO:0000313" key="2">
    <source>
        <dbReference type="Proteomes" id="UP000325315"/>
    </source>
</evidence>
<dbReference type="Proteomes" id="UP000325315">
    <property type="component" value="Unassembled WGS sequence"/>
</dbReference>
<protein>
    <submittedName>
        <fullName evidence="1">Alcohol-forming fatty acyl-CoA reductase-like</fullName>
    </submittedName>
</protein>
<reference evidence="2" key="1">
    <citation type="journal article" date="2019" name="Plant Biotechnol. J.">
        <title>Genome sequencing of the Australian wild diploid species Gossypium australe highlights disease resistance and delayed gland morphogenesis.</title>
        <authorList>
            <person name="Cai Y."/>
            <person name="Cai X."/>
            <person name="Wang Q."/>
            <person name="Wang P."/>
            <person name="Zhang Y."/>
            <person name="Cai C."/>
            <person name="Xu Y."/>
            <person name="Wang K."/>
            <person name="Zhou Z."/>
            <person name="Wang C."/>
            <person name="Geng S."/>
            <person name="Li B."/>
            <person name="Dong Q."/>
            <person name="Hou Y."/>
            <person name="Wang H."/>
            <person name="Ai P."/>
            <person name="Liu Z."/>
            <person name="Yi F."/>
            <person name="Sun M."/>
            <person name="An G."/>
            <person name="Cheng J."/>
            <person name="Zhang Y."/>
            <person name="Shi Q."/>
            <person name="Xie Y."/>
            <person name="Shi X."/>
            <person name="Chang Y."/>
            <person name="Huang F."/>
            <person name="Chen Y."/>
            <person name="Hong S."/>
            <person name="Mi L."/>
            <person name="Sun Q."/>
            <person name="Zhang L."/>
            <person name="Zhou B."/>
            <person name="Peng R."/>
            <person name="Zhang X."/>
            <person name="Liu F."/>
        </authorList>
    </citation>
    <scope>NUCLEOTIDE SEQUENCE [LARGE SCALE GENOMIC DNA]</scope>
    <source>
        <strain evidence="2">cv. PA1801</strain>
    </source>
</reference>